<accession>A0A8S0XYY9</accession>
<evidence type="ECO:0000256" key="2">
    <source>
        <dbReference type="SAM" id="SignalP"/>
    </source>
</evidence>
<gene>
    <name evidence="4" type="ORF">AAE3_LOCUS11369</name>
</gene>
<dbReference type="OrthoDB" id="2317741at2759"/>
<feature type="signal peptide" evidence="2">
    <location>
        <begin position="1"/>
        <end position="20"/>
    </location>
</feature>
<dbReference type="Pfam" id="PF10342">
    <property type="entry name" value="Kre9_KNH"/>
    <property type="match status" value="1"/>
</dbReference>
<name>A0A8S0XYY9_CYCAE</name>
<organism evidence="4 5">
    <name type="scientific">Cyclocybe aegerita</name>
    <name type="common">Black poplar mushroom</name>
    <name type="synonym">Agrocybe aegerita</name>
    <dbReference type="NCBI Taxonomy" id="1973307"/>
    <lineage>
        <taxon>Eukaryota</taxon>
        <taxon>Fungi</taxon>
        <taxon>Dikarya</taxon>
        <taxon>Basidiomycota</taxon>
        <taxon>Agaricomycotina</taxon>
        <taxon>Agaricomycetes</taxon>
        <taxon>Agaricomycetidae</taxon>
        <taxon>Agaricales</taxon>
        <taxon>Agaricineae</taxon>
        <taxon>Bolbitiaceae</taxon>
        <taxon>Cyclocybe</taxon>
    </lineage>
</organism>
<evidence type="ECO:0000259" key="3">
    <source>
        <dbReference type="Pfam" id="PF10342"/>
    </source>
</evidence>
<dbReference type="InterPro" id="IPR018466">
    <property type="entry name" value="Kre9/Knh1-like_N"/>
</dbReference>
<feature type="domain" description="Yeast cell wall synthesis Kre9/Knh1-like N-terminal" evidence="3">
    <location>
        <begin position="38"/>
        <end position="119"/>
    </location>
</feature>
<dbReference type="Proteomes" id="UP000467700">
    <property type="component" value="Unassembled WGS sequence"/>
</dbReference>
<evidence type="ECO:0000313" key="4">
    <source>
        <dbReference type="EMBL" id="CAA7269101.1"/>
    </source>
</evidence>
<reference evidence="4 5" key="1">
    <citation type="submission" date="2020-01" db="EMBL/GenBank/DDBJ databases">
        <authorList>
            <person name="Gupta K D."/>
        </authorList>
    </citation>
    <scope>NUCLEOTIDE SEQUENCE [LARGE SCALE GENOMIC DNA]</scope>
</reference>
<sequence length="127" mass="13884">MKFIATLFFGLLAFISLVSGAPVQLQERDVFVPPVLLPNSQSVWKVGTRQTVTWDVSKPPKQITNNKARIVLVTNGRLDFEHPLAIDIDVLAGKAHVTVPHVAPGKNYQILVFGDSGNTGEFFTITA</sequence>
<dbReference type="EMBL" id="CACVBS010000074">
    <property type="protein sequence ID" value="CAA7269101.1"/>
    <property type="molecule type" value="Genomic_DNA"/>
</dbReference>
<proteinExistence type="predicted"/>
<evidence type="ECO:0000256" key="1">
    <source>
        <dbReference type="ARBA" id="ARBA00022729"/>
    </source>
</evidence>
<feature type="chain" id="PRO_5035913001" description="Yeast cell wall synthesis Kre9/Knh1-like N-terminal domain-containing protein" evidence="2">
    <location>
        <begin position="21"/>
        <end position="127"/>
    </location>
</feature>
<dbReference type="AlphaFoldDB" id="A0A8S0XYY9"/>
<keyword evidence="1 2" id="KW-0732">Signal</keyword>
<protein>
    <recommendedName>
        <fullName evidence="3">Yeast cell wall synthesis Kre9/Knh1-like N-terminal domain-containing protein</fullName>
    </recommendedName>
</protein>
<comment type="caution">
    <text evidence="4">The sequence shown here is derived from an EMBL/GenBank/DDBJ whole genome shotgun (WGS) entry which is preliminary data.</text>
</comment>
<evidence type="ECO:0000313" key="5">
    <source>
        <dbReference type="Proteomes" id="UP000467700"/>
    </source>
</evidence>
<keyword evidence="5" id="KW-1185">Reference proteome</keyword>